<dbReference type="Gramene" id="PRQ59273">
    <property type="protein sequence ID" value="PRQ59273"/>
    <property type="gene ID" value="RchiOBHm_Chr1g0368371"/>
</dbReference>
<feature type="domain" description="DUF668" evidence="2">
    <location>
        <begin position="264"/>
        <end position="364"/>
    </location>
</feature>
<dbReference type="GO" id="GO:0045927">
    <property type="term" value="P:positive regulation of growth"/>
    <property type="evidence" value="ECO:0007669"/>
    <property type="project" value="InterPro"/>
</dbReference>
<dbReference type="STRING" id="74649.A0A2P6SKT5"/>
<dbReference type="Proteomes" id="UP000238479">
    <property type="component" value="Chromosome 1"/>
</dbReference>
<keyword evidence="5" id="KW-1185">Reference proteome</keyword>
<dbReference type="OMA" id="CNANDVG"/>
<evidence type="ECO:0000259" key="2">
    <source>
        <dbReference type="Pfam" id="PF05003"/>
    </source>
</evidence>
<dbReference type="OrthoDB" id="2018987at2759"/>
<evidence type="ECO:0000256" key="1">
    <source>
        <dbReference type="SAM" id="Coils"/>
    </source>
</evidence>
<evidence type="ECO:0000313" key="5">
    <source>
        <dbReference type="Proteomes" id="UP000238479"/>
    </source>
</evidence>
<dbReference type="PANTHER" id="PTHR31371:SF20">
    <property type="entry name" value="OS12G0146500 PROTEIN"/>
    <property type="match status" value="1"/>
</dbReference>
<evidence type="ECO:0000259" key="3">
    <source>
        <dbReference type="Pfam" id="PF11961"/>
    </source>
</evidence>
<dbReference type="InterPro" id="IPR007700">
    <property type="entry name" value="DUF668"/>
</dbReference>
<protein>
    <recommendedName>
        <fullName evidence="6">DUF668 domain-containing protein</fullName>
    </recommendedName>
</protein>
<dbReference type="AlphaFoldDB" id="A0A2P6SKT5"/>
<gene>
    <name evidence="4" type="ORF">RchiOBHm_Chr1g0368371</name>
</gene>
<dbReference type="PANTHER" id="PTHR31371">
    <property type="entry name" value="BNAC09G50660D PROTEIN"/>
    <property type="match status" value="1"/>
</dbReference>
<proteinExistence type="predicted"/>
<dbReference type="Pfam" id="PF05003">
    <property type="entry name" value="DUF668"/>
    <property type="match status" value="1"/>
</dbReference>
<evidence type="ECO:0000313" key="4">
    <source>
        <dbReference type="EMBL" id="PRQ59273.1"/>
    </source>
</evidence>
<name>A0A2P6SKT5_ROSCH</name>
<dbReference type="EMBL" id="PDCK01000039">
    <property type="protein sequence ID" value="PRQ59273.1"/>
    <property type="molecule type" value="Genomic_DNA"/>
</dbReference>
<organism evidence="4 5">
    <name type="scientific">Rosa chinensis</name>
    <name type="common">China rose</name>
    <dbReference type="NCBI Taxonomy" id="74649"/>
    <lineage>
        <taxon>Eukaryota</taxon>
        <taxon>Viridiplantae</taxon>
        <taxon>Streptophyta</taxon>
        <taxon>Embryophyta</taxon>
        <taxon>Tracheophyta</taxon>
        <taxon>Spermatophyta</taxon>
        <taxon>Magnoliopsida</taxon>
        <taxon>eudicotyledons</taxon>
        <taxon>Gunneridae</taxon>
        <taxon>Pentapetalae</taxon>
        <taxon>rosids</taxon>
        <taxon>fabids</taxon>
        <taxon>Rosales</taxon>
        <taxon>Rosaceae</taxon>
        <taxon>Rosoideae</taxon>
        <taxon>Rosoideae incertae sedis</taxon>
        <taxon>Rosa</taxon>
    </lineage>
</organism>
<keyword evidence="1" id="KW-0175">Coiled coil</keyword>
<dbReference type="InterPro" id="IPR021864">
    <property type="entry name" value="DUF3475"/>
</dbReference>
<sequence length="456" mass="51860">MGKWCFHRTTKKKNKFFKKEKQQKAVIGVLAFEVARVMCRLLHLWTTLSDEQVNRLRQYILNSVGIEKLVSDDNEFILGLISSELFENVVTVAKYVARLGKNHSSHPSLKAFEQAISDWIHNGVDPYGWQLSWEKMEGEAKMMKEFISKNADLYDKMKLLSDLEHTLKDITATLDGPILLEFQNKVELKRREVENLKEASLWNTTYDYVGILLATSVFTIVSRIKHVFGLPKLITDAETKDSDHISPSPSIFSKHKLLDAPPDTLGAAALALHYANIILKIETLALYPSRCHRVDRNDLYSMLPGSIRAELNERLPCIEGSTLSLPCIESTTSALEDLPKLEESIQATIKTIEWVSPLARNMKKWQSKWNIQQKAQKASVFSHPVLLVQTLYFANHQKTEATITDLLVGMHYTYNLKRQVKAKSMLERGRNSLKIKAANLEAQNEALVSIDGDHTV</sequence>
<feature type="domain" description="DUF3475" evidence="3">
    <location>
        <begin position="29"/>
        <end position="84"/>
    </location>
</feature>
<feature type="coiled-coil region" evidence="1">
    <location>
        <begin position="423"/>
        <end position="450"/>
    </location>
</feature>
<dbReference type="Pfam" id="PF11961">
    <property type="entry name" value="DUF3475"/>
    <property type="match status" value="1"/>
</dbReference>
<evidence type="ECO:0008006" key="6">
    <source>
        <dbReference type="Google" id="ProtNLM"/>
    </source>
</evidence>
<accession>A0A2P6SKT5</accession>
<reference evidence="4 5" key="1">
    <citation type="journal article" date="2018" name="Nat. Genet.">
        <title>The Rosa genome provides new insights in the design of modern roses.</title>
        <authorList>
            <person name="Bendahmane M."/>
        </authorList>
    </citation>
    <scope>NUCLEOTIDE SEQUENCE [LARGE SCALE GENOMIC DNA]</scope>
    <source>
        <strain evidence="5">cv. Old Blush</strain>
    </source>
</reference>
<comment type="caution">
    <text evidence="4">The sequence shown here is derived from an EMBL/GenBank/DDBJ whole genome shotgun (WGS) entry which is preliminary data.</text>
</comment>